<evidence type="ECO:0000313" key="2">
    <source>
        <dbReference type="Proteomes" id="UP000600307"/>
    </source>
</evidence>
<accession>A0ABS0DSX9</accession>
<gene>
    <name evidence="1" type="ORF">IV431_11225</name>
</gene>
<name>A0ABS0DSX9_9GAMM</name>
<dbReference type="EMBL" id="JADOBH010000002">
    <property type="protein sequence ID" value="MBF7956127.1"/>
    <property type="molecule type" value="Genomic_DNA"/>
</dbReference>
<reference evidence="1 2" key="1">
    <citation type="submission" date="2020-11" db="EMBL/GenBank/DDBJ databases">
        <title>Taxonomic investigation of Rahnella spp.</title>
        <authorList>
            <person name="Lee S.D."/>
        </authorList>
    </citation>
    <scope>NUCLEOTIDE SEQUENCE [LARGE SCALE GENOMIC DNA]</scope>
    <source>
        <strain evidence="1 2">SAP-10</strain>
    </source>
</reference>
<organism evidence="1 2">
    <name type="scientific">Rahnella victoriana</name>
    <dbReference type="NCBI Taxonomy" id="1510570"/>
    <lineage>
        <taxon>Bacteria</taxon>
        <taxon>Pseudomonadati</taxon>
        <taxon>Pseudomonadota</taxon>
        <taxon>Gammaproteobacteria</taxon>
        <taxon>Enterobacterales</taxon>
        <taxon>Yersiniaceae</taxon>
        <taxon>Rahnella</taxon>
    </lineage>
</organism>
<sequence>MKDLKTRLLSPETVAHPIVLLGTDLFIRRLTAYELADFEDKAAQLRADGNTRDMALAGASLVLNSLVDENGLPVQGLPAPDELMKSHSYASLIEALTKVQRHSYGTLEEAKKN</sequence>
<dbReference type="Pfam" id="PF16462">
    <property type="entry name" value="Phage_TAC_14"/>
    <property type="match status" value="1"/>
</dbReference>
<dbReference type="Proteomes" id="UP000600307">
    <property type="component" value="Unassembled WGS sequence"/>
</dbReference>
<dbReference type="RefSeq" id="WP_195817264.1">
    <property type="nucleotide sequence ID" value="NZ_JADOBH010000002.1"/>
</dbReference>
<dbReference type="InterPro" id="IPR024410">
    <property type="entry name" value="Phage_TAC_12"/>
</dbReference>
<comment type="caution">
    <text evidence="1">The sequence shown here is derived from an EMBL/GenBank/DDBJ whole genome shotgun (WGS) entry which is preliminary data.</text>
</comment>
<keyword evidence="2" id="KW-1185">Reference proteome</keyword>
<proteinExistence type="predicted"/>
<protein>
    <submittedName>
        <fullName evidence="1">Phage tail protein</fullName>
    </submittedName>
</protein>
<evidence type="ECO:0000313" key="1">
    <source>
        <dbReference type="EMBL" id="MBF7956127.1"/>
    </source>
</evidence>